<dbReference type="Pfam" id="PF03060">
    <property type="entry name" value="NMO"/>
    <property type="match status" value="2"/>
</dbReference>
<dbReference type="SUPFAM" id="SSF55048">
    <property type="entry name" value="Probable ACP-binding domain of malonyl-CoA ACP transacylase"/>
    <property type="match status" value="1"/>
</dbReference>
<dbReference type="InterPro" id="IPR001227">
    <property type="entry name" value="Ac_transferase_dom_sf"/>
</dbReference>
<protein>
    <submittedName>
        <fullName evidence="8">SDR family NAD(P)-dependent oxidoreductase</fullName>
    </submittedName>
</protein>
<keyword evidence="9" id="KW-1185">Reference proteome</keyword>
<sequence length="2306" mass="238282">MAAWARSVIGIGPFGEPDARLAAAVSRAGGLGVVDLGAGRAPAREALGLARAWTPGAFGVRVPAGCALPPEELYTSGAPGPHAVVLAPGSPWPAGRYRSGTVIAEVRSLREARTAVDAGAAGVVARGSECGGPAGELSTYVLLQQFLADDRVAVPVWACGGIGPHTAAAAVIAGAAGVVLDVQLALLGEADTPPGIAAALRTVDGSETRIEDGYRTLDHRRPGLPAPLHGRPLPLGQDAFLARRFAQEYRTAADAVRAVREGIDRAVADRDAPDALRPGSLMSRVLGTRLPVAQGPMTRVSDQAGFAAAVADAGGLPFLALALAGAERTRALLGETRAVLGERPWGAGILGFAPEDVRAAQLAAVRELRPSHAIIAGGRPAQAADLEEHGIRTFLHVPSPGLLEQFLAQGARRFVFEGAECGGHIGPRNSFPLWEAQLAVLEDFMEAHPDGRRPEVLFAGGVHDERSAAMVAALASGIAARGAATGVLMGTAYLFTDEAVACGAIRPVYQRQALAAERTAVLRTGPGQATRCLPSPFCRTHQTIQDELKQRGVPDRQAREELERLHLGRLRIAGKGIERAGDALAGVDERRQLAEGLFMAGEAAVLRTATTSIAALHHQVGEGAAGFYERCAAALRPESAGSGRQPVPEPEPLGIAVVGMACMFPNAPDMPAFWADVLAGADAVTEVPPERWDASLHHGQHATAHDVSASKWGGFLPRIPFDPLRYGIPPASLAAIDPAQLLALEAAARALADAGYDRRDFPRDRTCVIFGAETGSDTTDAVTVRAVLPSYLGRLPEELAAQLPPLTEDSFPGMLANVIAGRIANRFGLGGANYTVDAACASSLAAVDAACKELRTGNADVALCGGADLHNGIKDYLLFSSVHALSPTGRCRPFDADADGIALGEGIACVILKRLADAERDGDRVYAVIEAVGSSGDGRSLGLTAPRREGQRTALQRAYAQARIRPADVGLVEAHGTGTVVGDRTELSALTDVFAEAGAAPGGCVLGSVKSQIGHTKCAAGLAGLIKAALAVYTGVRPPTLHLNRPHPVWQPDQSPFVFHDRALPWAAGRRVAGVSAFGFGGTNFHAVLRSCPGAAPPRCGHDAWPAELLVLRSADDARELLRLTGINDRAGRPWRLRDLALTAARRTGSGRVGAAVVAPTLDALPELLRAVVAGEPGPGVFLAERRHALPAEQGGTEGAPPDGVDAEGSTAGMTTARGSKIAVLFPGQGSQRPGMFAELFTAFPGTQRHLRPAPADVLFPPAAFDTATRQAQRARLADTRHAQPALAAVCSAAHDVLRSLGVRADMTAGHSYGELVALGAAGALTAEAVAELSAARAEAVAEAAEGEPGAMAAVAAAPDKTEVLLSTAGLTGRVVIACRNAPAQSVVSGPEADVERALAAAADTGIDAWRLPAPYAFHSPLVAGAAERFAETLAGCPIRTPDIPVWSNTTADRYAPDPAGVRELLAAQLAAPVRFCEQIEAMYAAGARVFVEAGPGTVLTGLVRSVLGERPHTAVPFEPSPDSGLAGHLQALARLAVAGVPVEAERLFAGRDAVVGDPEAVPDAPGWTVDGRLVRTADGEPLPGGLRPARRLGPLALPGARPDAGGDRPDLLVEFLRGSREMVAAQRDVLLAYFGAGSVSAVPTDGPEPRSASGTSGADPAPGHSAPAPGHSDLVPGPRAGEPAGAVPDVLSTVRAVISERTGYPVELVEPDLDLEADLSIDSIKRTEIVGELGRRLTGAAGPTPGAWADTRLEELLQSRTAAALAERLTGPDPREATAPEQDPLGDAFPDEGLPCDQAPSECPRPDVYTDGPLPDVPAEGRSRDIPMVAAPERYLVREVPLAFAPAPDDTALRDRRFLVLGGDTPPARAVIDRLGALGAVAVRAGGGADIPPGPLDGAVHLAALAQDAGPVLPAGFPWFQAVLRRDPKWLLCAGPDEEHSDTAGLGGFFRTVAREHPATLARVVSLAPDRPASALADAIVGELLAPDRAPVVRHTADGSRRGSELYRAPLVPCGGVDASAAGLGPGTVAVLAGGARGITARIAVALAGAGCRVELLGRTEPPGTPEPPGLAGASDKAALCAALAARGPLAPRAIEREARRVLARREVAATLAELEAAGGRARYHRLDLRDAEAVRRAVENIHAGAGRIDAVVHAAGVVEDRLIADKEPGSFDRVHGTKVDGARALLAALRGLPGPPPLTVLFGSVAAVLGNRGQSDYSAANDALATLGRQWRRASGSRTLTVHWGPWAPGPRHPGMVGPELARELARRGLTLIDPEEGVRALLRELAHGDPETDEVVLTAGRLP</sequence>
<dbReference type="SMART" id="SM00825">
    <property type="entry name" value="PKS_KS"/>
    <property type="match status" value="1"/>
</dbReference>
<dbReference type="InterPro" id="IPR013785">
    <property type="entry name" value="Aldolase_TIM"/>
</dbReference>
<dbReference type="SUPFAM" id="SSF47336">
    <property type="entry name" value="ACP-like"/>
    <property type="match status" value="1"/>
</dbReference>
<evidence type="ECO:0000256" key="3">
    <source>
        <dbReference type="ARBA" id="ARBA00022679"/>
    </source>
</evidence>
<dbReference type="InterPro" id="IPR050091">
    <property type="entry name" value="PKS_NRPS_Biosynth_Enz"/>
</dbReference>
<dbReference type="SUPFAM" id="SSF52151">
    <property type="entry name" value="FabD/lysophospholipase-like"/>
    <property type="match status" value="1"/>
</dbReference>
<dbReference type="InterPro" id="IPR020841">
    <property type="entry name" value="PKS_Beta-ketoAc_synthase_dom"/>
</dbReference>
<dbReference type="InterPro" id="IPR016036">
    <property type="entry name" value="Malonyl_transacylase_ACP-bd"/>
</dbReference>
<feature type="domain" description="Ketosynthase family 3 (KS3)" evidence="7">
    <location>
        <begin position="652"/>
        <end position="1091"/>
    </location>
</feature>
<accession>A0ABV3IMR3</accession>
<proteinExistence type="predicted"/>
<feature type="region of interest" description="Disordered" evidence="6">
    <location>
        <begin position="1642"/>
        <end position="1688"/>
    </location>
</feature>
<dbReference type="SUPFAM" id="SSF51412">
    <property type="entry name" value="Inosine monophosphate dehydrogenase (IMPDH)"/>
    <property type="match status" value="2"/>
</dbReference>
<gene>
    <name evidence="8" type="ORF">AB0L03_00780</name>
</gene>
<evidence type="ECO:0000313" key="9">
    <source>
        <dbReference type="Proteomes" id="UP001552479"/>
    </source>
</evidence>
<evidence type="ECO:0000256" key="4">
    <source>
        <dbReference type="ARBA" id="ARBA00023268"/>
    </source>
</evidence>
<dbReference type="InterPro" id="IPR014031">
    <property type="entry name" value="Ketoacyl_synth_C"/>
</dbReference>
<feature type="region of interest" description="Disordered" evidence="6">
    <location>
        <begin position="1579"/>
        <end position="1609"/>
    </location>
</feature>
<keyword evidence="3" id="KW-0808">Transferase</keyword>
<evidence type="ECO:0000313" key="8">
    <source>
        <dbReference type="EMBL" id="MEV4921384.1"/>
    </source>
</evidence>
<dbReference type="InterPro" id="IPR016039">
    <property type="entry name" value="Thiolase-like"/>
</dbReference>
<feature type="region of interest" description="Disordered" evidence="6">
    <location>
        <begin position="1768"/>
        <end position="1824"/>
    </location>
</feature>
<dbReference type="InterPro" id="IPR014043">
    <property type="entry name" value="Acyl_transferase_dom"/>
</dbReference>
<feature type="compositionally biased region" description="Low complexity" evidence="6">
    <location>
        <begin position="1582"/>
        <end position="1604"/>
    </location>
</feature>
<dbReference type="InterPro" id="IPR013968">
    <property type="entry name" value="PKS_KR"/>
</dbReference>
<dbReference type="PROSITE" id="PS52004">
    <property type="entry name" value="KS3_2"/>
    <property type="match status" value="1"/>
</dbReference>
<dbReference type="Proteomes" id="UP001552479">
    <property type="component" value="Unassembled WGS sequence"/>
</dbReference>
<dbReference type="InterPro" id="IPR057326">
    <property type="entry name" value="KR_dom"/>
</dbReference>
<dbReference type="PANTHER" id="PTHR43775:SF51">
    <property type="entry name" value="INACTIVE PHENOLPHTHIOCEROL SYNTHESIS POLYKETIDE SYNTHASE TYPE I PKS1-RELATED"/>
    <property type="match status" value="1"/>
</dbReference>
<dbReference type="Pfam" id="PF00698">
    <property type="entry name" value="Acyl_transf_1"/>
    <property type="match status" value="1"/>
</dbReference>
<keyword evidence="2" id="KW-0597">Phosphoprotein</keyword>
<organism evidence="8 9">
    <name type="scientific">Streptomyces roseoverticillatus</name>
    <dbReference type="NCBI Taxonomy" id="66429"/>
    <lineage>
        <taxon>Bacteria</taxon>
        <taxon>Bacillati</taxon>
        <taxon>Actinomycetota</taxon>
        <taxon>Actinomycetes</taxon>
        <taxon>Kitasatosporales</taxon>
        <taxon>Streptomycetaceae</taxon>
        <taxon>Streptomyces</taxon>
    </lineage>
</organism>
<dbReference type="Gene3D" id="3.20.20.70">
    <property type="entry name" value="Aldolase class I"/>
    <property type="match status" value="2"/>
</dbReference>
<comment type="caution">
    <text evidence="8">The sequence shown here is derived from an EMBL/GenBank/DDBJ whole genome shotgun (WGS) entry which is preliminary data.</text>
</comment>
<keyword evidence="5" id="KW-0012">Acyltransferase</keyword>
<dbReference type="InterPro" id="IPR016035">
    <property type="entry name" value="Acyl_Trfase/lysoPLipase"/>
</dbReference>
<dbReference type="InterPro" id="IPR036291">
    <property type="entry name" value="NAD(P)-bd_dom_sf"/>
</dbReference>
<keyword evidence="1" id="KW-0596">Phosphopantetheine</keyword>
<dbReference type="SMART" id="SM00822">
    <property type="entry name" value="PKS_KR"/>
    <property type="match status" value="1"/>
</dbReference>
<reference evidence="8 9" key="1">
    <citation type="submission" date="2024-06" db="EMBL/GenBank/DDBJ databases">
        <title>The Natural Products Discovery Center: Release of the First 8490 Sequenced Strains for Exploring Actinobacteria Biosynthetic Diversity.</title>
        <authorList>
            <person name="Kalkreuter E."/>
            <person name="Kautsar S.A."/>
            <person name="Yang D."/>
            <person name="Bader C.D."/>
            <person name="Teijaro C.N."/>
            <person name="Fluegel L."/>
            <person name="Davis C.M."/>
            <person name="Simpson J.R."/>
            <person name="Lauterbach L."/>
            <person name="Steele A.D."/>
            <person name="Gui C."/>
            <person name="Meng S."/>
            <person name="Li G."/>
            <person name="Viehrig K."/>
            <person name="Ye F."/>
            <person name="Su P."/>
            <person name="Kiefer A.F."/>
            <person name="Nichols A."/>
            <person name="Cepeda A.J."/>
            <person name="Yan W."/>
            <person name="Fan B."/>
            <person name="Jiang Y."/>
            <person name="Adhikari A."/>
            <person name="Zheng C.-J."/>
            <person name="Schuster L."/>
            <person name="Cowan T.M."/>
            <person name="Smanski M.J."/>
            <person name="Chevrette M.G."/>
            <person name="De Carvalho L.P.S."/>
            <person name="Shen B."/>
        </authorList>
    </citation>
    <scope>NUCLEOTIDE SEQUENCE [LARGE SCALE GENOMIC DNA]</scope>
    <source>
        <strain evidence="8 9">NPDC053791</strain>
    </source>
</reference>
<dbReference type="SUPFAM" id="SSF53901">
    <property type="entry name" value="Thiolase-like"/>
    <property type="match status" value="1"/>
</dbReference>
<dbReference type="InterPro" id="IPR036736">
    <property type="entry name" value="ACP-like_sf"/>
</dbReference>
<dbReference type="Gene3D" id="1.10.1200.10">
    <property type="entry name" value="ACP-like"/>
    <property type="match status" value="1"/>
</dbReference>
<evidence type="ECO:0000256" key="2">
    <source>
        <dbReference type="ARBA" id="ARBA00022553"/>
    </source>
</evidence>
<dbReference type="PANTHER" id="PTHR43775">
    <property type="entry name" value="FATTY ACID SYNTHASE"/>
    <property type="match status" value="1"/>
</dbReference>
<dbReference type="Pfam" id="PF02801">
    <property type="entry name" value="Ketoacyl-synt_C"/>
    <property type="match status" value="1"/>
</dbReference>
<evidence type="ECO:0000256" key="1">
    <source>
        <dbReference type="ARBA" id="ARBA00022450"/>
    </source>
</evidence>
<dbReference type="Gene3D" id="3.40.47.10">
    <property type="match status" value="1"/>
</dbReference>
<name>A0ABV3IMR3_9ACTN</name>
<evidence type="ECO:0000256" key="6">
    <source>
        <dbReference type="SAM" id="MobiDB-lite"/>
    </source>
</evidence>
<keyword evidence="4" id="KW-0511">Multifunctional enzyme</keyword>
<dbReference type="EMBL" id="JBFASG010000001">
    <property type="protein sequence ID" value="MEV4921384.1"/>
    <property type="molecule type" value="Genomic_DNA"/>
</dbReference>
<evidence type="ECO:0000256" key="5">
    <source>
        <dbReference type="ARBA" id="ARBA00023315"/>
    </source>
</evidence>
<dbReference type="Pfam" id="PF08659">
    <property type="entry name" value="KR"/>
    <property type="match status" value="1"/>
</dbReference>
<dbReference type="Pfam" id="PF00109">
    <property type="entry name" value="ketoacyl-synt"/>
    <property type="match status" value="1"/>
</dbReference>
<dbReference type="SUPFAM" id="SSF51735">
    <property type="entry name" value="NAD(P)-binding Rossmann-fold domains"/>
    <property type="match status" value="2"/>
</dbReference>
<dbReference type="CDD" id="cd00833">
    <property type="entry name" value="PKS"/>
    <property type="match status" value="1"/>
</dbReference>
<dbReference type="InterPro" id="IPR014030">
    <property type="entry name" value="Ketoacyl_synth_N"/>
</dbReference>
<dbReference type="Gene3D" id="3.40.50.720">
    <property type="entry name" value="NAD(P)-binding Rossmann-like Domain"/>
    <property type="match status" value="1"/>
</dbReference>
<feature type="compositionally biased region" description="Low complexity" evidence="6">
    <location>
        <begin position="1657"/>
        <end position="1673"/>
    </location>
</feature>
<dbReference type="RefSeq" id="WP_366086276.1">
    <property type="nucleotide sequence ID" value="NZ_JBFASG010000001.1"/>
</dbReference>
<dbReference type="SMART" id="SM00827">
    <property type="entry name" value="PKS_AT"/>
    <property type="match status" value="1"/>
</dbReference>
<evidence type="ECO:0000259" key="7">
    <source>
        <dbReference type="PROSITE" id="PS52004"/>
    </source>
</evidence>
<dbReference type="Gene3D" id="3.30.70.250">
    <property type="entry name" value="Malonyl-CoA ACP transacylase, ACP-binding"/>
    <property type="match status" value="1"/>
</dbReference>
<dbReference type="Gene3D" id="3.40.366.10">
    <property type="entry name" value="Malonyl-Coenzyme A Acyl Carrier Protein, domain 2"/>
    <property type="match status" value="1"/>
</dbReference>